<gene>
    <name evidence="2" type="ORF">GCM10022223_07520</name>
</gene>
<proteinExistence type="predicted"/>
<dbReference type="Proteomes" id="UP001501074">
    <property type="component" value="Unassembled WGS sequence"/>
</dbReference>
<keyword evidence="3" id="KW-1185">Reference proteome</keyword>
<dbReference type="EMBL" id="BAAAZO010000001">
    <property type="protein sequence ID" value="GAA3594891.1"/>
    <property type="molecule type" value="Genomic_DNA"/>
</dbReference>
<evidence type="ECO:0000313" key="3">
    <source>
        <dbReference type="Proteomes" id="UP001501074"/>
    </source>
</evidence>
<feature type="compositionally biased region" description="Polar residues" evidence="1">
    <location>
        <begin position="1"/>
        <end position="11"/>
    </location>
</feature>
<organism evidence="2 3">
    <name type="scientific">Kineosporia mesophila</name>
    <dbReference type="NCBI Taxonomy" id="566012"/>
    <lineage>
        <taxon>Bacteria</taxon>
        <taxon>Bacillati</taxon>
        <taxon>Actinomycetota</taxon>
        <taxon>Actinomycetes</taxon>
        <taxon>Kineosporiales</taxon>
        <taxon>Kineosporiaceae</taxon>
        <taxon>Kineosporia</taxon>
    </lineage>
</organism>
<protein>
    <submittedName>
        <fullName evidence="2">Uncharacterized protein</fullName>
    </submittedName>
</protein>
<evidence type="ECO:0000256" key="1">
    <source>
        <dbReference type="SAM" id="MobiDB-lite"/>
    </source>
</evidence>
<sequence length="179" mass="19747">MTTHQNDTGPVTPTAPGNVRHRLPTPARRPRGSGRGLAPDAGLEVRFDPRLELAECLLHRGLDGEPGERPMLLRQVRNLLLDARHDQARIVPSPRRGEPAGASVPALLALDELLLDLADDQARHRARRIMHARQLLHDVREEYEPGHRDDESRLRLLAGILNLLENPGSAPAGHPDGQV</sequence>
<evidence type="ECO:0000313" key="2">
    <source>
        <dbReference type="EMBL" id="GAA3594891.1"/>
    </source>
</evidence>
<name>A0ABP6Z0W7_9ACTN</name>
<reference evidence="3" key="1">
    <citation type="journal article" date="2019" name="Int. J. Syst. Evol. Microbiol.">
        <title>The Global Catalogue of Microorganisms (GCM) 10K type strain sequencing project: providing services to taxonomists for standard genome sequencing and annotation.</title>
        <authorList>
            <consortium name="The Broad Institute Genomics Platform"/>
            <consortium name="The Broad Institute Genome Sequencing Center for Infectious Disease"/>
            <person name="Wu L."/>
            <person name="Ma J."/>
        </authorList>
    </citation>
    <scope>NUCLEOTIDE SEQUENCE [LARGE SCALE GENOMIC DNA]</scope>
    <source>
        <strain evidence="3">JCM 16902</strain>
    </source>
</reference>
<accession>A0ABP6Z0W7</accession>
<feature type="region of interest" description="Disordered" evidence="1">
    <location>
        <begin position="1"/>
        <end position="41"/>
    </location>
</feature>
<comment type="caution">
    <text evidence="2">The sequence shown here is derived from an EMBL/GenBank/DDBJ whole genome shotgun (WGS) entry which is preliminary data.</text>
</comment>
<dbReference type="RefSeq" id="WP_231484271.1">
    <property type="nucleotide sequence ID" value="NZ_BAAAZO010000001.1"/>
</dbReference>
<feature type="compositionally biased region" description="Basic residues" evidence="1">
    <location>
        <begin position="19"/>
        <end position="32"/>
    </location>
</feature>